<dbReference type="RefSeq" id="WP_016503485.1">
    <property type="nucleotide sequence ID" value="NZ_AMSD01000001.1"/>
</dbReference>
<proteinExistence type="predicted"/>
<organism evidence="1 2">
    <name type="scientific">Candidatus Photodesmus katoptron Akat1</name>
    <dbReference type="NCBI Taxonomy" id="1236703"/>
    <lineage>
        <taxon>Bacteria</taxon>
        <taxon>Pseudomonadati</taxon>
        <taxon>Pseudomonadota</taxon>
        <taxon>Gammaproteobacteria</taxon>
        <taxon>Vibrionales</taxon>
        <taxon>Vibrionaceae</taxon>
        <taxon>Candidatus Photodesmus</taxon>
    </lineage>
</organism>
<comment type="caution">
    <text evidence="1">The sequence shown here is derived from an EMBL/GenBank/DDBJ whole genome shotgun (WGS) entry which is preliminary data.</text>
</comment>
<name>S3DGU3_9GAMM</name>
<evidence type="ECO:0000313" key="1">
    <source>
        <dbReference type="EMBL" id="EPE37687.1"/>
    </source>
</evidence>
<evidence type="ECO:0000313" key="2">
    <source>
        <dbReference type="Proteomes" id="UP000053688"/>
    </source>
</evidence>
<dbReference type="PATRIC" id="fig|1236703.3.peg.134"/>
<dbReference type="EMBL" id="AMSD01000001">
    <property type="protein sequence ID" value="EPE37687.1"/>
    <property type="molecule type" value="Genomic_DNA"/>
</dbReference>
<keyword evidence="2" id="KW-1185">Reference proteome</keyword>
<dbReference type="STRING" id="28176.CF66_2281"/>
<dbReference type="Proteomes" id="UP000053688">
    <property type="component" value="Unassembled WGS sequence"/>
</dbReference>
<evidence type="ECO:0008006" key="3">
    <source>
        <dbReference type="Google" id="ProtNLM"/>
    </source>
</evidence>
<protein>
    <recommendedName>
        <fullName evidence="3">DUF3581 domain-containing protein</fullName>
    </recommendedName>
</protein>
<dbReference type="eggNOG" id="ENOG502ZWH8">
    <property type="taxonomic scope" value="Bacteria"/>
</dbReference>
<dbReference type="InterPro" id="IPR021974">
    <property type="entry name" value="DUF3581"/>
</dbReference>
<accession>S3DGU3</accession>
<reference evidence="1 2" key="1">
    <citation type="journal article" date="2014" name="Environ. Microbiol.">
        <title>Genomic signatures of obligate host dependence in the luminous bacterial symbiont of a vertebrate.</title>
        <authorList>
            <person name="Hendry T.A."/>
            <person name="de Wet J.R."/>
            <person name="Dunlap P.V."/>
        </authorList>
    </citation>
    <scope>NUCLEOTIDE SEQUENCE [LARGE SCALE GENOMIC DNA]</scope>
    <source>
        <strain evidence="1 2">Akat1</strain>
    </source>
</reference>
<dbReference type="AlphaFoldDB" id="S3DGU3"/>
<dbReference type="Pfam" id="PF12119">
    <property type="entry name" value="DUF3581"/>
    <property type="match status" value="1"/>
</dbReference>
<sequence>MFLTPYFSNYNQQFKFTRKQASYFAKKVAGDYNPIHDEHNKRFCVPGDLLFAVFLQKKGISQKMRFDFAEMVNDRIALQIENKSEQKKSVVDKNGKEYLHITHDGNINYDEKLIECLVVDYVQFSGMSFPEIMVPLMEKQKMMISCNRPLVIYESMEIEFNHLNLIQPKVEFLDATFDVVGKRAFITLNFIFKENKIIVGKGIKRMIAGGLRPYVKKEVDDLINHFNKRKDIFLSKLAA</sequence>
<gene>
    <name evidence="1" type="ORF">O1U_0146</name>
</gene>